<keyword evidence="2" id="KW-0820">tRNA-binding</keyword>
<keyword evidence="3 11" id="KW-0285">Flavoprotein</keyword>
<keyword evidence="6" id="KW-0521">NADP</keyword>
<accession>A0A1Y1CNC1</accession>
<evidence type="ECO:0000256" key="4">
    <source>
        <dbReference type="ARBA" id="ARBA00022643"/>
    </source>
</evidence>
<dbReference type="EC" id="1.3.1.-" evidence="11"/>
<sequence>MTNFWHNIQTPSFSLAPMEDVTDTSFREIVLQTSQEAKLNILFSEFTSVDGMCHPIGQDKVKHRLRINKSEKALLKQKNVKIIAQIWGKDPEKYYKTAQYIARETDFDGIDINMGCPVKNVVKNGCCSALIAQPDLAKEIILATKEATNLPLSVKTRIGFKEVVTESWISHLLGTPIDALAIHGRIQKQLSNGMADWNEIAKAVQLRNQLAPHIKIIGNGDVDSYEEGLQKVKQYGVDGVMVGRGIFKNPWFFYPDKGDVSMDEKLALLKEHTRVFDESWGKTKNFAILRRFFKIYTSGFIGASALRNLLMNTHNAKEVYETLERFAVSNELKTVNCE</sequence>
<dbReference type="InterPro" id="IPR035587">
    <property type="entry name" value="DUS-like_FMN-bd"/>
</dbReference>
<evidence type="ECO:0000256" key="10">
    <source>
        <dbReference type="ARBA" id="ARBA00048802"/>
    </source>
</evidence>
<keyword evidence="13" id="KW-0547">Nucleotide-binding</keyword>
<evidence type="ECO:0000256" key="1">
    <source>
        <dbReference type="ARBA" id="ARBA00002790"/>
    </source>
</evidence>
<dbReference type="RefSeq" id="WP_096431751.1">
    <property type="nucleotide sequence ID" value="NZ_AP018042.1"/>
</dbReference>
<dbReference type="PIRSF" id="PIRSF006621">
    <property type="entry name" value="Dus"/>
    <property type="match status" value="1"/>
</dbReference>
<evidence type="ECO:0000313" key="15">
    <source>
        <dbReference type="EMBL" id="BAX81907.1"/>
    </source>
</evidence>
<dbReference type="InterPro" id="IPR013785">
    <property type="entry name" value="Aldolase_TIM"/>
</dbReference>
<evidence type="ECO:0000256" key="5">
    <source>
        <dbReference type="ARBA" id="ARBA00022694"/>
    </source>
</evidence>
<comment type="catalytic activity">
    <reaction evidence="9">
        <text>a 5,6-dihydrouridine in tRNA + NADP(+) = a uridine in tRNA + NADPH + H(+)</text>
        <dbReference type="Rhea" id="RHEA:23624"/>
        <dbReference type="Rhea" id="RHEA-COMP:13339"/>
        <dbReference type="Rhea" id="RHEA-COMP:13887"/>
        <dbReference type="ChEBI" id="CHEBI:15378"/>
        <dbReference type="ChEBI" id="CHEBI:57783"/>
        <dbReference type="ChEBI" id="CHEBI:58349"/>
        <dbReference type="ChEBI" id="CHEBI:65315"/>
        <dbReference type="ChEBI" id="CHEBI:74443"/>
    </reaction>
</comment>
<comment type="similarity">
    <text evidence="11">Belongs to the dus family.</text>
</comment>
<feature type="active site" description="Proton donor" evidence="12">
    <location>
        <position position="116"/>
    </location>
</feature>
<evidence type="ECO:0000256" key="6">
    <source>
        <dbReference type="ARBA" id="ARBA00022857"/>
    </source>
</evidence>
<evidence type="ECO:0000256" key="13">
    <source>
        <dbReference type="PIRSR" id="PIRSR006621-2"/>
    </source>
</evidence>
<dbReference type="EMBL" id="AP018042">
    <property type="protein sequence ID" value="BAX81907.1"/>
    <property type="molecule type" value="Genomic_DNA"/>
</dbReference>
<dbReference type="PANTHER" id="PTHR45846">
    <property type="entry name" value="TRNA-DIHYDROURIDINE(47) SYNTHASE [NAD(P)(+)]-LIKE"/>
    <property type="match status" value="1"/>
</dbReference>
<protein>
    <recommendedName>
        <fullName evidence="11">tRNA-dihydrouridine synthase</fullName>
        <ecNumber evidence="11">1.3.1.-</ecNumber>
    </recommendedName>
</protein>
<keyword evidence="4 11" id="KW-0288">FMN</keyword>
<dbReference type="AlphaFoldDB" id="A0A1Y1CNC1"/>
<dbReference type="KEGG" id="mbas:ALGA_3615"/>
<feature type="binding site" evidence="13">
    <location>
        <position position="85"/>
    </location>
    <ligand>
        <name>FMN</name>
        <dbReference type="ChEBI" id="CHEBI:58210"/>
    </ligand>
</feature>
<dbReference type="Gene3D" id="3.20.20.70">
    <property type="entry name" value="Aldolase class I"/>
    <property type="match status" value="1"/>
</dbReference>
<gene>
    <name evidence="15" type="ORF">ALGA_3615</name>
</gene>
<evidence type="ECO:0000259" key="14">
    <source>
        <dbReference type="Pfam" id="PF01207"/>
    </source>
</evidence>
<evidence type="ECO:0000256" key="2">
    <source>
        <dbReference type="ARBA" id="ARBA00022555"/>
    </source>
</evidence>
<comment type="function">
    <text evidence="1 11">Catalyzes the synthesis of 5,6-dihydrouridine (D), a modified base found in the D-loop of most tRNAs, via the reduction of the C5-C6 double bond in target uridines.</text>
</comment>
<dbReference type="InterPro" id="IPR001269">
    <property type="entry name" value="DUS_fam"/>
</dbReference>
<evidence type="ECO:0000256" key="9">
    <source>
        <dbReference type="ARBA" id="ARBA00048205"/>
    </source>
</evidence>
<dbReference type="GO" id="GO:0050660">
    <property type="term" value="F:flavin adenine dinucleotide binding"/>
    <property type="evidence" value="ECO:0007669"/>
    <property type="project" value="InterPro"/>
</dbReference>
<dbReference type="GO" id="GO:0000049">
    <property type="term" value="F:tRNA binding"/>
    <property type="evidence" value="ECO:0007669"/>
    <property type="project" value="UniProtKB-KW"/>
</dbReference>
<dbReference type="PANTHER" id="PTHR45846:SF1">
    <property type="entry name" value="TRNA-DIHYDROURIDINE(47) SYNTHASE [NAD(P)(+)]-LIKE"/>
    <property type="match status" value="1"/>
</dbReference>
<dbReference type="GO" id="GO:0017150">
    <property type="term" value="F:tRNA dihydrouridine synthase activity"/>
    <property type="evidence" value="ECO:0007669"/>
    <property type="project" value="InterPro"/>
</dbReference>
<evidence type="ECO:0000313" key="16">
    <source>
        <dbReference type="Proteomes" id="UP000218267"/>
    </source>
</evidence>
<dbReference type="Proteomes" id="UP000218267">
    <property type="component" value="Chromosome"/>
</dbReference>
<comment type="catalytic activity">
    <reaction evidence="10">
        <text>a 5,6-dihydrouridine in tRNA + NAD(+) = a uridine in tRNA + NADH + H(+)</text>
        <dbReference type="Rhea" id="RHEA:54452"/>
        <dbReference type="Rhea" id="RHEA-COMP:13339"/>
        <dbReference type="Rhea" id="RHEA-COMP:13887"/>
        <dbReference type="ChEBI" id="CHEBI:15378"/>
        <dbReference type="ChEBI" id="CHEBI:57540"/>
        <dbReference type="ChEBI" id="CHEBI:57945"/>
        <dbReference type="ChEBI" id="CHEBI:65315"/>
        <dbReference type="ChEBI" id="CHEBI:74443"/>
    </reaction>
</comment>
<evidence type="ECO:0000256" key="8">
    <source>
        <dbReference type="ARBA" id="ARBA00023002"/>
    </source>
</evidence>
<reference evidence="16" key="2">
    <citation type="journal article" date="2020" name="Antonie Van Leeuwenhoek">
        <title>Labilibaculum antarcticum sp. nov., a novel facultative anaerobic, psychrotorelant bacterium isolated from marine sediment of Antarctica.</title>
        <authorList>
            <person name="Watanabe M."/>
            <person name="Kojima H."/>
            <person name="Fukui M."/>
        </authorList>
    </citation>
    <scope>NUCLEOTIDE SEQUENCE [LARGE SCALE GENOMIC DNA]</scope>
    <source>
        <strain evidence="16">SPP2</strain>
    </source>
</reference>
<reference evidence="15 16" key="1">
    <citation type="journal article" date="2018" name="Mar. Genomics">
        <title>Complete genome sequence of Marinifilaceae bacterium strain SPP2, isolated from the Antarctic marine sediment.</title>
        <authorList>
            <person name="Watanabe M."/>
            <person name="Kojima H."/>
            <person name="Fukui M."/>
        </authorList>
    </citation>
    <scope>NUCLEOTIDE SEQUENCE [LARGE SCALE GENOMIC DNA]</scope>
    <source>
        <strain evidence="15 16">SPP2</strain>
    </source>
</reference>
<keyword evidence="7" id="KW-0694">RNA-binding</keyword>
<evidence type="ECO:0000256" key="7">
    <source>
        <dbReference type="ARBA" id="ARBA00022884"/>
    </source>
</evidence>
<organism evidence="15 16">
    <name type="scientific">Labilibaculum antarcticum</name>
    <dbReference type="NCBI Taxonomy" id="1717717"/>
    <lineage>
        <taxon>Bacteria</taxon>
        <taxon>Pseudomonadati</taxon>
        <taxon>Bacteroidota</taxon>
        <taxon>Bacteroidia</taxon>
        <taxon>Marinilabiliales</taxon>
        <taxon>Marinifilaceae</taxon>
        <taxon>Labilibaculum</taxon>
    </lineage>
</organism>
<dbReference type="CDD" id="cd02801">
    <property type="entry name" value="DUS_like_FMN"/>
    <property type="match status" value="1"/>
</dbReference>
<keyword evidence="5 11" id="KW-0819">tRNA processing</keyword>
<name>A0A1Y1CNC1_9BACT</name>
<feature type="domain" description="DUS-like FMN-binding" evidence="14">
    <location>
        <begin position="15"/>
        <end position="325"/>
    </location>
</feature>
<dbReference type="Pfam" id="PF01207">
    <property type="entry name" value="Dus"/>
    <property type="match status" value="1"/>
</dbReference>
<comment type="cofactor">
    <cofactor evidence="11 13">
        <name>FMN</name>
        <dbReference type="ChEBI" id="CHEBI:58210"/>
    </cofactor>
</comment>
<dbReference type="Gene3D" id="1.10.1200.80">
    <property type="entry name" value="Putative flavin oxidoreducatase, domain 2"/>
    <property type="match status" value="1"/>
</dbReference>
<keyword evidence="16" id="KW-1185">Reference proteome</keyword>
<evidence type="ECO:0000256" key="12">
    <source>
        <dbReference type="PIRSR" id="PIRSR006621-1"/>
    </source>
</evidence>
<dbReference type="InterPro" id="IPR024036">
    <property type="entry name" value="tRNA-dHydroUridine_Synthase_C"/>
</dbReference>
<evidence type="ECO:0000256" key="3">
    <source>
        <dbReference type="ARBA" id="ARBA00022630"/>
    </source>
</evidence>
<feature type="binding site" evidence="13">
    <location>
        <position position="183"/>
    </location>
    <ligand>
        <name>FMN</name>
        <dbReference type="ChEBI" id="CHEBI:58210"/>
    </ligand>
</feature>
<dbReference type="OrthoDB" id="9764501at2"/>
<feature type="binding site" evidence="13">
    <location>
        <position position="155"/>
    </location>
    <ligand>
        <name>FMN</name>
        <dbReference type="ChEBI" id="CHEBI:58210"/>
    </ligand>
</feature>
<keyword evidence="8 11" id="KW-0560">Oxidoreductase</keyword>
<dbReference type="SUPFAM" id="SSF51395">
    <property type="entry name" value="FMN-linked oxidoreductases"/>
    <property type="match status" value="1"/>
</dbReference>
<feature type="binding site" evidence="13">
    <location>
        <begin position="243"/>
        <end position="244"/>
    </location>
    <ligand>
        <name>FMN</name>
        <dbReference type="ChEBI" id="CHEBI:58210"/>
    </ligand>
</feature>
<proteinExistence type="inferred from homology"/>
<evidence type="ECO:0000256" key="11">
    <source>
        <dbReference type="PIRNR" id="PIRNR006621"/>
    </source>
</evidence>